<evidence type="ECO:0000313" key="3">
    <source>
        <dbReference type="EMBL" id="VFQ64909.1"/>
    </source>
</evidence>
<accession>A0A484KP25</accession>
<evidence type="ECO:0000259" key="2">
    <source>
        <dbReference type="PROSITE" id="PS50994"/>
    </source>
</evidence>
<dbReference type="OrthoDB" id="166633at2759"/>
<dbReference type="InterPro" id="IPR001584">
    <property type="entry name" value="Integrase_cat-core"/>
</dbReference>
<organism evidence="3 4">
    <name type="scientific">Cuscuta campestris</name>
    <dbReference type="NCBI Taxonomy" id="132261"/>
    <lineage>
        <taxon>Eukaryota</taxon>
        <taxon>Viridiplantae</taxon>
        <taxon>Streptophyta</taxon>
        <taxon>Embryophyta</taxon>
        <taxon>Tracheophyta</taxon>
        <taxon>Spermatophyta</taxon>
        <taxon>Magnoliopsida</taxon>
        <taxon>eudicotyledons</taxon>
        <taxon>Gunneridae</taxon>
        <taxon>Pentapetalae</taxon>
        <taxon>asterids</taxon>
        <taxon>lamiids</taxon>
        <taxon>Solanales</taxon>
        <taxon>Convolvulaceae</taxon>
        <taxon>Cuscuteae</taxon>
        <taxon>Cuscuta</taxon>
        <taxon>Cuscuta subgen. Grammica</taxon>
        <taxon>Cuscuta sect. Cleistogrammica</taxon>
    </lineage>
</organism>
<dbReference type="SUPFAM" id="SSF53098">
    <property type="entry name" value="Ribonuclease H-like"/>
    <property type="match status" value="1"/>
</dbReference>
<reference evidence="3 4" key="1">
    <citation type="submission" date="2018-04" db="EMBL/GenBank/DDBJ databases">
        <authorList>
            <person name="Vogel A."/>
        </authorList>
    </citation>
    <scope>NUCLEOTIDE SEQUENCE [LARGE SCALE GENOMIC DNA]</scope>
</reference>
<evidence type="ECO:0000256" key="1">
    <source>
        <dbReference type="SAM" id="MobiDB-lite"/>
    </source>
</evidence>
<dbReference type="GO" id="GO:0015074">
    <property type="term" value="P:DNA integration"/>
    <property type="evidence" value="ECO:0007669"/>
    <property type="project" value="InterPro"/>
</dbReference>
<dbReference type="PANTHER" id="PTHR37984">
    <property type="entry name" value="PROTEIN CBG26694"/>
    <property type="match status" value="1"/>
</dbReference>
<dbReference type="GO" id="GO:0003676">
    <property type="term" value="F:nucleic acid binding"/>
    <property type="evidence" value="ECO:0007669"/>
    <property type="project" value="InterPro"/>
</dbReference>
<feature type="region of interest" description="Disordered" evidence="1">
    <location>
        <begin position="480"/>
        <end position="517"/>
    </location>
</feature>
<dbReference type="PROSITE" id="PS50994">
    <property type="entry name" value="INTEGRASE"/>
    <property type="match status" value="1"/>
</dbReference>
<dbReference type="InterPro" id="IPR050951">
    <property type="entry name" value="Retrovirus_Pol_polyprotein"/>
</dbReference>
<keyword evidence="4" id="KW-1185">Reference proteome</keyword>
<dbReference type="AlphaFoldDB" id="A0A484KP25"/>
<dbReference type="PANTHER" id="PTHR37984:SF5">
    <property type="entry name" value="PROTEIN NYNRIN-LIKE"/>
    <property type="match status" value="1"/>
</dbReference>
<dbReference type="InterPro" id="IPR012337">
    <property type="entry name" value="RNaseH-like_sf"/>
</dbReference>
<feature type="domain" description="Integrase catalytic" evidence="2">
    <location>
        <begin position="289"/>
        <end position="407"/>
    </location>
</feature>
<proteinExistence type="predicted"/>
<dbReference type="InterPro" id="IPR036397">
    <property type="entry name" value="RNaseH_sf"/>
</dbReference>
<dbReference type="Gene3D" id="3.30.420.10">
    <property type="entry name" value="Ribonuclease H-like superfamily/Ribonuclease H"/>
    <property type="match status" value="1"/>
</dbReference>
<name>A0A484KP25_9ASTE</name>
<dbReference type="Proteomes" id="UP000595140">
    <property type="component" value="Unassembled WGS sequence"/>
</dbReference>
<protein>
    <recommendedName>
        <fullName evidence="2">Integrase catalytic domain-containing protein</fullName>
    </recommendedName>
</protein>
<gene>
    <name evidence="3" type="ORF">CCAM_LOCUS6685</name>
</gene>
<sequence length="517" mass="56747">MPSRVRSVSPGHTSSCMAFTHSPWVTFAAAFFRSSAHPDHGSTAVLGDHLFPVDLYLLEVHGPNVVLGIQWLQTLGRVSHDYGNMTMFQPVTLRGDVPGPKLISFGHLCTLASTTKVVEFYEVVPAHLPDVVASEVAPSLPTDLPAIIREVLPSHHVVFGVSTCLPPARAWDHRIHLVNGAPITTHTFRRRKLSDKCGRCCSKGLSVTAKALSLPPFYFSKLMEYKFRIEYKRGSANRGADALSRREEELDTAAFQAFSVQAIPKLMDAIQKENNTLPDLQTLHASVQAGSAPAEVWDSTSMDFVTGVPPSRGFMVVVDRLSKYTHFGPLAAGYDAPKAAKFFVEIVVKHHGFPGDIISDCDPIFLSLFWKELLRLSGSSLKYSTTYHPHRDGETEVVNRSLEQYLRAFTYERPMRWAAGSPSPKCSSTRCVLEGTAHLSPCGSAGSTHRASGYFDGSDVDATWEPTVALQEQFPTLRLEDKATSVGGGVDTVQEDVDDPNINPTHTRPRRNVGPPQ</sequence>
<dbReference type="EMBL" id="OOIL02000448">
    <property type="protein sequence ID" value="VFQ64909.1"/>
    <property type="molecule type" value="Genomic_DNA"/>
</dbReference>
<evidence type="ECO:0000313" key="4">
    <source>
        <dbReference type="Proteomes" id="UP000595140"/>
    </source>
</evidence>